<dbReference type="InterPro" id="IPR015943">
    <property type="entry name" value="WD40/YVTN_repeat-like_dom_sf"/>
</dbReference>
<dbReference type="SUPFAM" id="SSF50978">
    <property type="entry name" value="WD40 repeat-like"/>
    <property type="match status" value="1"/>
</dbReference>
<feature type="non-terminal residue" evidence="2">
    <location>
        <position position="1"/>
    </location>
</feature>
<feature type="chain" id="PRO_5029611633" evidence="1">
    <location>
        <begin position="23"/>
        <end position="327"/>
    </location>
</feature>
<protein>
    <submittedName>
        <fullName evidence="2">Uncharacterized protein</fullName>
    </submittedName>
</protein>
<dbReference type="AlphaFoldDB" id="A0A7J6L3T9"/>
<sequence length="327" mass="36112">MLYLLASIIFMMMLVSDRLVESDRATLSTALHTWKPWVAIGTLGGLVRLYDHFLDFAELASNRVFGIGPVRALCFVPDSRCLVAGSGFIGHMSILHERSLEILRSQTINAHADSVLDLQRYGSYLVSISDDDTLRFWGRIGPSLSLARTLPASGMCSLALQARSSTILIGCTDETLSVLEEVTGSSFQTLMLAQFKALHCWMMMEYSRGKIVAGRWRLRADSSRIIRPHGQNMGPRGAHSPTRVLGRIVSDDSSRINFVVLWRETSLVVADNYAVRCWDLDSNSPLAEDSMAMTAMPVCADPDTDILLLGTSDGERSIDAEVYCVAR</sequence>
<gene>
    <name evidence="2" type="ORF">FOL47_010496</name>
</gene>
<accession>A0A7J6L3T9</accession>
<proteinExistence type="predicted"/>
<dbReference type="OrthoDB" id="10574417at2759"/>
<feature type="signal peptide" evidence="1">
    <location>
        <begin position="1"/>
        <end position="22"/>
    </location>
</feature>
<evidence type="ECO:0000313" key="2">
    <source>
        <dbReference type="EMBL" id="KAF4653471.1"/>
    </source>
</evidence>
<keyword evidence="1" id="KW-0732">Signal</keyword>
<dbReference type="Gene3D" id="2.130.10.10">
    <property type="entry name" value="YVTN repeat-like/Quinoprotein amine dehydrogenase"/>
    <property type="match status" value="1"/>
</dbReference>
<organism evidence="2 3">
    <name type="scientific">Perkinsus chesapeaki</name>
    <name type="common">Clam parasite</name>
    <name type="synonym">Perkinsus andrewsi</name>
    <dbReference type="NCBI Taxonomy" id="330153"/>
    <lineage>
        <taxon>Eukaryota</taxon>
        <taxon>Sar</taxon>
        <taxon>Alveolata</taxon>
        <taxon>Perkinsozoa</taxon>
        <taxon>Perkinsea</taxon>
        <taxon>Perkinsida</taxon>
        <taxon>Perkinsidae</taxon>
        <taxon>Perkinsus</taxon>
    </lineage>
</organism>
<dbReference type="EMBL" id="JAAPAO010000817">
    <property type="protein sequence ID" value="KAF4653471.1"/>
    <property type="molecule type" value="Genomic_DNA"/>
</dbReference>
<dbReference type="Proteomes" id="UP000591131">
    <property type="component" value="Unassembled WGS sequence"/>
</dbReference>
<evidence type="ECO:0000313" key="3">
    <source>
        <dbReference type="Proteomes" id="UP000591131"/>
    </source>
</evidence>
<comment type="caution">
    <text evidence="2">The sequence shown here is derived from an EMBL/GenBank/DDBJ whole genome shotgun (WGS) entry which is preliminary data.</text>
</comment>
<keyword evidence="3" id="KW-1185">Reference proteome</keyword>
<dbReference type="InterPro" id="IPR036322">
    <property type="entry name" value="WD40_repeat_dom_sf"/>
</dbReference>
<name>A0A7J6L3T9_PERCH</name>
<reference evidence="2 3" key="1">
    <citation type="submission" date="2020-04" db="EMBL/GenBank/DDBJ databases">
        <title>Perkinsus chesapeaki whole genome sequence.</title>
        <authorList>
            <person name="Bogema D.R."/>
        </authorList>
    </citation>
    <scope>NUCLEOTIDE SEQUENCE [LARGE SCALE GENOMIC DNA]</scope>
    <source>
        <strain evidence="2">ATCC PRA-425</strain>
    </source>
</reference>
<evidence type="ECO:0000256" key="1">
    <source>
        <dbReference type="SAM" id="SignalP"/>
    </source>
</evidence>